<dbReference type="InterPro" id="IPR029034">
    <property type="entry name" value="Cystine-knot_cytokine"/>
</dbReference>
<feature type="domain" description="Platelet-derived growth factor (PDGF) family profile" evidence="3">
    <location>
        <begin position="158"/>
        <end position="229"/>
    </location>
</feature>
<name>A0A423T8C0_PENVA</name>
<dbReference type="GO" id="GO:0035099">
    <property type="term" value="P:hemocyte migration"/>
    <property type="evidence" value="ECO:0007669"/>
    <property type="project" value="TreeGrafter"/>
</dbReference>
<dbReference type="PROSITE" id="PS50278">
    <property type="entry name" value="PDGF_2"/>
    <property type="match status" value="1"/>
</dbReference>
<reference evidence="4 5" key="1">
    <citation type="submission" date="2018-04" db="EMBL/GenBank/DDBJ databases">
        <authorList>
            <person name="Zhang X."/>
            <person name="Yuan J."/>
            <person name="Li F."/>
            <person name="Xiang J."/>
        </authorList>
    </citation>
    <scope>NUCLEOTIDE SEQUENCE [LARGE SCALE GENOMIC DNA]</scope>
    <source>
        <tissue evidence="4">Muscle</tissue>
    </source>
</reference>
<organism evidence="4 5">
    <name type="scientific">Penaeus vannamei</name>
    <name type="common">Whiteleg shrimp</name>
    <name type="synonym">Litopenaeus vannamei</name>
    <dbReference type="NCBI Taxonomy" id="6689"/>
    <lineage>
        <taxon>Eukaryota</taxon>
        <taxon>Metazoa</taxon>
        <taxon>Ecdysozoa</taxon>
        <taxon>Arthropoda</taxon>
        <taxon>Crustacea</taxon>
        <taxon>Multicrustacea</taxon>
        <taxon>Malacostraca</taxon>
        <taxon>Eumalacostraca</taxon>
        <taxon>Eucarida</taxon>
        <taxon>Decapoda</taxon>
        <taxon>Dendrobranchiata</taxon>
        <taxon>Penaeoidea</taxon>
        <taxon>Penaeidae</taxon>
        <taxon>Penaeus</taxon>
    </lineage>
</organism>
<dbReference type="Pfam" id="PF00341">
    <property type="entry name" value="PDGF"/>
    <property type="match status" value="1"/>
</dbReference>
<dbReference type="OrthoDB" id="6370328at2759"/>
<evidence type="ECO:0000313" key="4">
    <source>
        <dbReference type="EMBL" id="ROT72701.1"/>
    </source>
</evidence>
<evidence type="ECO:0000256" key="2">
    <source>
        <dbReference type="SAM" id="MobiDB-lite"/>
    </source>
</evidence>
<protein>
    <recommendedName>
        <fullName evidence="3">Platelet-derived growth factor (PDGF) family profile domain-containing protein</fullName>
    </recommendedName>
</protein>
<dbReference type="PANTHER" id="PTHR21719:SF1">
    <property type="entry name" value="FI06402P-RELATED"/>
    <property type="match status" value="1"/>
</dbReference>
<gene>
    <name evidence="4" type="ORF">C7M84_008904</name>
</gene>
<sequence>MRCANKTAFRLGMSVYFILILTTGALGIRRHRSAHRLAPKPNIDDLLQRLDNTLQEQRKRLERGLPTIAYRTHHQLEDDEGPTIIQDHWEAEMTHAEEYMSDVEPWTRTSPTPQPTLTQKDLKMVQLASENVRWVKDNGKCEVPLQRCVKVTSQHGGARYKYWPRCALLHRCGDDAGCCIAPGHSCSVESAENVDLFFYVYTDSGDGRAGVQKMTFSNHTRCACKPSEVSNFELEPPAPVICNCPKHFTSTPVGGRCTCICTEGNPRCKRYKKGKRFFLSSKQSKLLFMHFKRGMYNTYLRIRSIPAKETQMPKTQRERALYRQQEVDEEKNEREKETEWERRRPKGREGNRKREEEERERRHEG</sequence>
<comment type="similarity">
    <text evidence="1">Belongs to the PDGF/VEGF growth factor family.</text>
</comment>
<dbReference type="EMBL" id="QCYY01002120">
    <property type="protein sequence ID" value="ROT72701.1"/>
    <property type="molecule type" value="Genomic_DNA"/>
</dbReference>
<dbReference type="Proteomes" id="UP000283509">
    <property type="component" value="Unassembled WGS sequence"/>
</dbReference>
<evidence type="ECO:0000256" key="1">
    <source>
        <dbReference type="RuleBase" id="RU003818"/>
    </source>
</evidence>
<keyword evidence="1" id="KW-0339">Growth factor</keyword>
<dbReference type="STRING" id="6689.A0A423T8C0"/>
<dbReference type="SUPFAM" id="SSF57501">
    <property type="entry name" value="Cystine-knot cytokines"/>
    <property type="match status" value="1"/>
</dbReference>
<reference evidence="4 5" key="2">
    <citation type="submission" date="2019-01" db="EMBL/GenBank/DDBJ databases">
        <title>The decoding of complex shrimp genome reveals the adaptation for benthos swimmer, frequently molting mechanism and breeding impact on genome.</title>
        <authorList>
            <person name="Sun Y."/>
            <person name="Gao Y."/>
            <person name="Yu Y."/>
        </authorList>
    </citation>
    <scope>NUCLEOTIDE SEQUENCE [LARGE SCALE GENOMIC DNA]</scope>
    <source>
        <tissue evidence="4">Muscle</tissue>
    </source>
</reference>
<dbReference type="AlphaFoldDB" id="A0A423T8C0"/>
<accession>A0A423T8C0</accession>
<dbReference type="Gene3D" id="2.10.90.10">
    <property type="entry name" value="Cystine-knot cytokines"/>
    <property type="match status" value="1"/>
</dbReference>
<proteinExistence type="inferred from homology"/>
<dbReference type="InterPro" id="IPR000072">
    <property type="entry name" value="PDGF/VEGF_dom"/>
</dbReference>
<evidence type="ECO:0000259" key="3">
    <source>
        <dbReference type="PROSITE" id="PS50278"/>
    </source>
</evidence>
<evidence type="ECO:0000313" key="5">
    <source>
        <dbReference type="Proteomes" id="UP000283509"/>
    </source>
</evidence>
<dbReference type="GO" id="GO:0008083">
    <property type="term" value="F:growth factor activity"/>
    <property type="evidence" value="ECO:0007669"/>
    <property type="project" value="UniProtKB-KW"/>
</dbReference>
<dbReference type="GO" id="GO:0016020">
    <property type="term" value="C:membrane"/>
    <property type="evidence" value="ECO:0007669"/>
    <property type="project" value="InterPro"/>
</dbReference>
<dbReference type="PANTHER" id="PTHR21719">
    <property type="entry name" value="FI06402P-RELATED"/>
    <property type="match status" value="1"/>
</dbReference>
<dbReference type="SMART" id="SM00141">
    <property type="entry name" value="PDGF"/>
    <property type="match status" value="1"/>
</dbReference>
<comment type="caution">
    <text evidence="4">The sequence shown here is derived from an EMBL/GenBank/DDBJ whole genome shotgun (WGS) entry which is preliminary data.</text>
</comment>
<feature type="compositionally biased region" description="Basic and acidic residues" evidence="2">
    <location>
        <begin position="331"/>
        <end position="365"/>
    </location>
</feature>
<keyword evidence="5" id="KW-1185">Reference proteome</keyword>
<feature type="region of interest" description="Disordered" evidence="2">
    <location>
        <begin position="310"/>
        <end position="365"/>
    </location>
</feature>